<feature type="region of interest" description="Disordered" evidence="1">
    <location>
        <begin position="260"/>
        <end position="300"/>
    </location>
</feature>
<feature type="compositionally biased region" description="Basic residues" evidence="1">
    <location>
        <begin position="116"/>
        <end position="130"/>
    </location>
</feature>
<dbReference type="OrthoDB" id="284473at2759"/>
<feature type="region of interest" description="Disordered" evidence="1">
    <location>
        <begin position="1"/>
        <end position="25"/>
    </location>
</feature>
<feature type="compositionally biased region" description="Polar residues" evidence="1">
    <location>
        <begin position="11"/>
        <end position="24"/>
    </location>
</feature>
<gene>
    <name evidence="2" type="ORF">K470DRAFT_260667</name>
</gene>
<sequence>MSTNKRRKLTPMTSLAKNTPSTQPYRMMIPQAGPHRYTHIHTHQAEQWLLGASPLFTKSEGEMSQYQTCLFHDPGTDLIVHNHSNTSSKNNTSPVAPPTKPSPPQSTPKSTNSMPPKKKLTLASYKSKRKLAAEQTPQPQDAAQQHAEESTPHNPPKRSSSSIPDLPPKLTPLPTDPILSSPLSSTLPDNITKTLDHFTRQRLLMQQERLEGLGKELKHSSTAHSEAGNPTLAALEAVESLMAFMLAFVCCEEALHVKKKGEGGRERGGRGDGGRDERDAPSQRDPLTPRDAPPQAPKTSCPALKNWHSLSNYLPFVSAKCEAFPLLHGLMAHLFVSVLAHILSIEPDGKSCAKLVRCVDLADRELGLEVLMDQFGAVWDGRVKDFGECVVDKWGFGDGRFDGKYRLPVGAHLKPVLAVRAGMRILEAWVGKYFDEGGYMFRLKL</sequence>
<organism evidence="2 3">
    <name type="scientific">Piedraia hortae CBS 480.64</name>
    <dbReference type="NCBI Taxonomy" id="1314780"/>
    <lineage>
        <taxon>Eukaryota</taxon>
        <taxon>Fungi</taxon>
        <taxon>Dikarya</taxon>
        <taxon>Ascomycota</taxon>
        <taxon>Pezizomycotina</taxon>
        <taxon>Dothideomycetes</taxon>
        <taxon>Dothideomycetidae</taxon>
        <taxon>Capnodiales</taxon>
        <taxon>Piedraiaceae</taxon>
        <taxon>Piedraia</taxon>
    </lineage>
</organism>
<feature type="compositionally biased region" description="Basic and acidic residues" evidence="1">
    <location>
        <begin position="260"/>
        <end position="282"/>
    </location>
</feature>
<feature type="compositionally biased region" description="Pro residues" evidence="1">
    <location>
        <begin position="165"/>
        <end position="175"/>
    </location>
</feature>
<feature type="region of interest" description="Disordered" evidence="1">
    <location>
        <begin position="80"/>
        <end position="189"/>
    </location>
</feature>
<name>A0A6A7BSA3_9PEZI</name>
<evidence type="ECO:0000313" key="3">
    <source>
        <dbReference type="Proteomes" id="UP000799421"/>
    </source>
</evidence>
<reference evidence="2" key="1">
    <citation type="journal article" date="2020" name="Stud. Mycol.">
        <title>101 Dothideomycetes genomes: a test case for predicting lifestyles and emergence of pathogens.</title>
        <authorList>
            <person name="Haridas S."/>
            <person name="Albert R."/>
            <person name="Binder M."/>
            <person name="Bloem J."/>
            <person name="Labutti K."/>
            <person name="Salamov A."/>
            <person name="Andreopoulos B."/>
            <person name="Baker S."/>
            <person name="Barry K."/>
            <person name="Bills G."/>
            <person name="Bluhm B."/>
            <person name="Cannon C."/>
            <person name="Castanera R."/>
            <person name="Culley D."/>
            <person name="Daum C."/>
            <person name="Ezra D."/>
            <person name="Gonzalez J."/>
            <person name="Henrissat B."/>
            <person name="Kuo A."/>
            <person name="Liang C."/>
            <person name="Lipzen A."/>
            <person name="Lutzoni F."/>
            <person name="Magnuson J."/>
            <person name="Mondo S."/>
            <person name="Nolan M."/>
            <person name="Ohm R."/>
            <person name="Pangilinan J."/>
            <person name="Park H.-J."/>
            <person name="Ramirez L."/>
            <person name="Alfaro M."/>
            <person name="Sun H."/>
            <person name="Tritt A."/>
            <person name="Yoshinaga Y."/>
            <person name="Zwiers L.-H."/>
            <person name="Turgeon B."/>
            <person name="Goodwin S."/>
            <person name="Spatafora J."/>
            <person name="Crous P."/>
            <person name="Grigoriev I."/>
        </authorList>
    </citation>
    <scope>NUCLEOTIDE SEQUENCE</scope>
    <source>
        <strain evidence="2">CBS 480.64</strain>
    </source>
</reference>
<feature type="compositionally biased region" description="Low complexity" evidence="1">
    <location>
        <begin position="176"/>
        <end position="189"/>
    </location>
</feature>
<accession>A0A6A7BSA3</accession>
<dbReference type="Proteomes" id="UP000799421">
    <property type="component" value="Unassembled WGS sequence"/>
</dbReference>
<dbReference type="AlphaFoldDB" id="A0A6A7BSA3"/>
<keyword evidence="3" id="KW-1185">Reference proteome</keyword>
<dbReference type="EMBL" id="MU006036">
    <property type="protein sequence ID" value="KAF2857589.1"/>
    <property type="molecule type" value="Genomic_DNA"/>
</dbReference>
<feature type="compositionally biased region" description="Pro residues" evidence="1">
    <location>
        <begin position="95"/>
        <end position="106"/>
    </location>
</feature>
<feature type="compositionally biased region" description="Low complexity" evidence="1">
    <location>
        <begin position="81"/>
        <end position="94"/>
    </location>
</feature>
<evidence type="ECO:0000256" key="1">
    <source>
        <dbReference type="SAM" id="MobiDB-lite"/>
    </source>
</evidence>
<protein>
    <submittedName>
        <fullName evidence="2">Uncharacterized protein</fullName>
    </submittedName>
</protein>
<evidence type="ECO:0000313" key="2">
    <source>
        <dbReference type="EMBL" id="KAF2857589.1"/>
    </source>
</evidence>
<proteinExistence type="predicted"/>